<dbReference type="InterPro" id="IPR013784">
    <property type="entry name" value="Carb-bd-like_fold"/>
</dbReference>
<evidence type="ECO:0000256" key="1">
    <source>
        <dbReference type="ARBA" id="ARBA00022729"/>
    </source>
</evidence>
<feature type="chain" id="PRO_5035255005" description="Alpha-amylase" evidence="2">
    <location>
        <begin position="30"/>
        <end position="768"/>
    </location>
</feature>
<dbReference type="InterPro" id="IPR008969">
    <property type="entry name" value="CarboxyPept-like_regulatory"/>
</dbReference>
<comment type="caution">
    <text evidence="3">The sequence shown here is derived from an EMBL/GenBank/DDBJ whole genome shotgun (WGS) entry which is preliminary data.</text>
</comment>
<evidence type="ECO:0000313" key="4">
    <source>
        <dbReference type="Proteomes" id="UP000660339"/>
    </source>
</evidence>
<dbReference type="SUPFAM" id="SSF49464">
    <property type="entry name" value="Carboxypeptidase regulatory domain-like"/>
    <property type="match status" value="1"/>
</dbReference>
<dbReference type="RefSeq" id="WP_166381558.1">
    <property type="nucleotide sequence ID" value="NZ_BAAATT010000001.1"/>
</dbReference>
<dbReference type="InterPro" id="IPR051417">
    <property type="entry name" value="SDr/BOS_complex"/>
</dbReference>
<dbReference type="PANTHER" id="PTHR23303">
    <property type="entry name" value="CARBOXYPEPTIDASE REGULATORY REGION-CONTAINING"/>
    <property type="match status" value="1"/>
</dbReference>
<dbReference type="SUPFAM" id="SSF49452">
    <property type="entry name" value="Starch-binding domain-like"/>
    <property type="match status" value="3"/>
</dbReference>
<evidence type="ECO:0000313" key="3">
    <source>
        <dbReference type="EMBL" id="GIG14295.1"/>
    </source>
</evidence>
<dbReference type="EMBL" id="BONJ01000010">
    <property type="protein sequence ID" value="GIG14295.1"/>
    <property type="molecule type" value="Genomic_DNA"/>
</dbReference>
<dbReference type="Proteomes" id="UP000660339">
    <property type="component" value="Unassembled WGS sequence"/>
</dbReference>
<feature type="signal peptide" evidence="2">
    <location>
        <begin position="1"/>
        <end position="29"/>
    </location>
</feature>
<evidence type="ECO:0000256" key="2">
    <source>
        <dbReference type="SAM" id="SignalP"/>
    </source>
</evidence>
<name>A0A8J3LKC6_9ACTN</name>
<organism evidence="3 4">
    <name type="scientific">Catellatospora methionotrophica</name>
    <dbReference type="NCBI Taxonomy" id="121620"/>
    <lineage>
        <taxon>Bacteria</taxon>
        <taxon>Bacillati</taxon>
        <taxon>Actinomycetota</taxon>
        <taxon>Actinomycetes</taxon>
        <taxon>Micromonosporales</taxon>
        <taxon>Micromonosporaceae</taxon>
        <taxon>Catellatospora</taxon>
    </lineage>
</organism>
<keyword evidence="1 2" id="KW-0732">Signal</keyword>
<protein>
    <recommendedName>
        <fullName evidence="5">Alpha-amylase</fullName>
    </recommendedName>
</protein>
<gene>
    <name evidence="3" type="ORF">Cme02nite_26270</name>
</gene>
<reference evidence="3" key="1">
    <citation type="submission" date="2021-01" db="EMBL/GenBank/DDBJ databases">
        <title>Whole genome shotgun sequence of Catellatospora methionotrophica NBRC 14553.</title>
        <authorList>
            <person name="Komaki H."/>
            <person name="Tamura T."/>
        </authorList>
    </citation>
    <scope>NUCLEOTIDE SEQUENCE</scope>
    <source>
        <strain evidence="3">NBRC 14553</strain>
    </source>
</reference>
<dbReference type="AlphaFoldDB" id="A0A8J3LKC6"/>
<sequence length="768" mass="80137">MRRTPLRRLGLVLLAATIAITGFSTPAHADPDTGTIAGHITSNGQPVANAQVTAYGDGSYGYGYTDETGGYQIADLAPGSYVVQFQATGHPDQYAHGASTWDTATPIPVTAGTVSTVDEALLPIGTISGRLVDASGNGVTAQVSALNEDGTAAWTYTVDGNYALGVLAGRYQIEFILEGGDSQWAHGARDGSTAAYFDVAVGQTVTVNDTLLPIGTVTGHITNADGGPAAGVSVDLMSLDGLSGASGYTDADGAYRIEGVFVDQWRLRLRRESGLEQWYPNVWQESAAGTVAVTAGGVRTVDQQLLPTGAMSGHFTATGGAGLADVQVSLQYADGENINMWTYTAADGGYSFPELPVAQYVVRFDDYQSVDQWARGKTTFAAADRVTVTAGQTAVVDDTKLATGELRVIAKNAFTGATINEFSVQVGMRYEYTENGVLTVADLRAGDYTMEAYTQGYSSATVPVTVTGGDTTTITVSLTPQAKLVTKVVDKATGAPLAGVCVIGMLPSNPVMPDGCGQPTGPDGKVTLFTDPGKVQLFAFPSQAPGYGAQWLGANGGTGLQGQARDFTMTAGQTVTAPTIRMDKAGTITGKVTTKTGGIEFGSVRVLDESFNVGGGLGAAEIAADGRYTIDFLGPYQWPLLFKAKDHAPQWSGGTGNRYISERVTVTAGQTTTYDYKMTRGNLITVKIPGDLGNGFVVVENATTGDISGAGWTEQDFAHGATFRVLGPQTVKIRWIGEGDWQWYGGADRAHATIVSVPAGGNTVFVLS</sequence>
<accession>A0A8J3LKC6</accession>
<keyword evidence="4" id="KW-1185">Reference proteome</keyword>
<dbReference type="GO" id="GO:0030246">
    <property type="term" value="F:carbohydrate binding"/>
    <property type="evidence" value="ECO:0007669"/>
    <property type="project" value="InterPro"/>
</dbReference>
<evidence type="ECO:0008006" key="5">
    <source>
        <dbReference type="Google" id="ProtNLM"/>
    </source>
</evidence>
<dbReference type="Gene3D" id="2.60.40.1120">
    <property type="entry name" value="Carboxypeptidase-like, regulatory domain"/>
    <property type="match status" value="3"/>
</dbReference>
<proteinExistence type="predicted"/>
<dbReference type="Pfam" id="PF13620">
    <property type="entry name" value="CarboxypepD_reg"/>
    <property type="match status" value="2"/>
</dbReference>